<protein>
    <recommendedName>
        <fullName evidence="15">Cadherin domain-containing protein</fullName>
    </recommendedName>
</protein>
<evidence type="ECO:0000259" key="15">
    <source>
        <dbReference type="PROSITE" id="PS50268"/>
    </source>
</evidence>
<evidence type="ECO:0000256" key="14">
    <source>
        <dbReference type="SAM" id="Phobius"/>
    </source>
</evidence>
<feature type="transmembrane region" description="Helical" evidence="14">
    <location>
        <begin position="695"/>
        <end position="720"/>
    </location>
</feature>
<sequence>SACHRRAMADTPRSRGRTQRAQFYFILATVWEAVSGHIRYSIPEEMQKGSVVGDVAKGMGLDSERLSERAVRLVSGGRTQYFALNAESGHLITAERIDRERICGRAETCLLQCEILVEDKVKLFAVEVEITDINDNAPSFPAKELELKISEITAVGTRISLPEAQDPDVGINSIQNYRLSDSAHFSLAVQAGSDGAKYAELVLEKALDRETRPVHVLTLTAADGGDPVRAATAHIRVVVGDINDNAPVFTQPLYNVSVLENAPRGSLVLTVNATDRDEGPNSEVTFSFRKITDKAAQIFQLEPRTGEISTRGDLDHEEAAAFEMEVEAKDIGALSARCKVLVTVLDVNDNSPAIAITSLLGPVPEDAPPGTVISLLHVQDGDSGPNGEVTCSIAANLPFRLQKTLDNYYSLVTDRALDRERVSGYNVTVTATDRGTPPLSSTTSISVQLSDINDNAPVFSQTSYTVSIPENNPSGASVCSVRATDRDWGENARVTYSLLEGEGREAPLSSAVSINSETGAVYALRSFDYEQLRELRFRVQARDGGSPPLRSNVSVRLLVLDQNDNSPHILHPASPSDGSTGVELAPRSSEPGYLVTKVVAVDADSGQNAWLSYQLLKATEPGLFSVGVHSGEVRTARYFVDRDGLKQSLVVLVKDNGQPPLSATVTVTVAVADSIPELLSDLSSLSAPAQPQSGLTLYLVIAVASVSCVFLTFVIALVALRLRRWRESQLLDSSSGTFSGVPVSHFVGIDGVRAFLHSYSQEASLTAGSGKSQFNFPQSNYANTLTSEQTCEVKDPFLMAEEVLPTQHVNIIPLSYDFSFYYFSQKLFAFHFLLCTNLDIMNGSSAEMLVSAV</sequence>
<dbReference type="FunFam" id="2.60.40.60:FF:000006">
    <property type="entry name" value="Protocadherin alpha 2"/>
    <property type="match status" value="1"/>
</dbReference>
<dbReference type="CDD" id="cd11304">
    <property type="entry name" value="Cadherin_repeat"/>
    <property type="match status" value="6"/>
</dbReference>
<dbReference type="FunFam" id="2.60.40.60:FF:000129">
    <property type="entry name" value="protocadherin alpha-C2 isoform X1"/>
    <property type="match status" value="1"/>
</dbReference>
<dbReference type="InterPro" id="IPR020894">
    <property type="entry name" value="Cadherin_CS"/>
</dbReference>
<dbReference type="Pfam" id="PF16492">
    <property type="entry name" value="Cadherin_C_2"/>
    <property type="match status" value="1"/>
</dbReference>
<proteinExistence type="predicted"/>
<dbReference type="GO" id="GO:0007156">
    <property type="term" value="P:homophilic cell adhesion via plasma membrane adhesion molecules"/>
    <property type="evidence" value="ECO:0007669"/>
    <property type="project" value="InterPro"/>
</dbReference>
<reference evidence="16" key="3">
    <citation type="submission" date="2025-08" db="UniProtKB">
        <authorList>
            <consortium name="Ensembl"/>
        </authorList>
    </citation>
    <scope>IDENTIFICATION</scope>
</reference>
<evidence type="ECO:0000256" key="4">
    <source>
        <dbReference type="ARBA" id="ARBA00022692"/>
    </source>
</evidence>
<dbReference type="PROSITE" id="PS00232">
    <property type="entry name" value="CADHERIN_1"/>
    <property type="match status" value="3"/>
</dbReference>
<keyword evidence="10 14" id="KW-0472">Membrane</keyword>
<keyword evidence="8" id="KW-0130">Cell adhesion</keyword>
<evidence type="ECO:0000256" key="12">
    <source>
        <dbReference type="PROSITE-ProRule" id="PRU00043"/>
    </source>
</evidence>
<accession>K7FAX1</accession>
<evidence type="ECO:0000313" key="17">
    <source>
        <dbReference type="Proteomes" id="UP000007267"/>
    </source>
</evidence>
<feature type="domain" description="Cadherin" evidence="15">
    <location>
        <begin position="460"/>
        <end position="569"/>
    </location>
</feature>
<dbReference type="SMART" id="SM00112">
    <property type="entry name" value="CA"/>
    <property type="match status" value="6"/>
</dbReference>
<keyword evidence="7 12" id="KW-0106">Calcium</keyword>
<evidence type="ECO:0000256" key="3">
    <source>
        <dbReference type="ARBA" id="ARBA00022475"/>
    </source>
</evidence>
<name>K7FAX1_PELSI</name>
<evidence type="ECO:0000256" key="10">
    <source>
        <dbReference type="ARBA" id="ARBA00023136"/>
    </source>
</evidence>
<dbReference type="EMBL" id="AGCU01069223">
    <property type="status" value="NOT_ANNOTATED_CDS"/>
    <property type="molecule type" value="Genomic_DNA"/>
</dbReference>
<dbReference type="FunFam" id="2.60.40.60:FF:000001">
    <property type="entry name" value="Protocadherin alpha 2"/>
    <property type="match status" value="1"/>
</dbReference>
<reference evidence="17" key="2">
    <citation type="journal article" date="2013" name="Nat. Genet.">
        <title>The draft genomes of soft-shell turtle and green sea turtle yield insights into the development and evolution of the turtle-specific body plan.</title>
        <authorList>
            <person name="Wang Z."/>
            <person name="Pascual-Anaya J."/>
            <person name="Zadissa A."/>
            <person name="Li W."/>
            <person name="Niimura Y."/>
            <person name="Huang Z."/>
            <person name="Li C."/>
            <person name="White S."/>
            <person name="Xiong Z."/>
            <person name="Fang D."/>
            <person name="Wang B."/>
            <person name="Ming Y."/>
            <person name="Chen Y."/>
            <person name="Zheng Y."/>
            <person name="Kuraku S."/>
            <person name="Pignatelli M."/>
            <person name="Herrero J."/>
            <person name="Beal K."/>
            <person name="Nozawa M."/>
            <person name="Li Q."/>
            <person name="Wang J."/>
            <person name="Zhang H."/>
            <person name="Yu L."/>
            <person name="Shigenobu S."/>
            <person name="Wang J."/>
            <person name="Liu J."/>
            <person name="Flicek P."/>
            <person name="Searle S."/>
            <person name="Wang J."/>
            <person name="Kuratani S."/>
            <person name="Yin Y."/>
            <person name="Aken B."/>
            <person name="Zhang G."/>
            <person name="Irie N."/>
        </authorList>
    </citation>
    <scope>NUCLEOTIDE SEQUENCE [LARGE SCALE GENOMIC DNA]</scope>
    <source>
        <strain evidence="17">Daiwa-1</strain>
    </source>
</reference>
<dbReference type="AlphaFoldDB" id="K7FAX1"/>
<dbReference type="GO" id="GO:0005509">
    <property type="term" value="F:calcium ion binding"/>
    <property type="evidence" value="ECO:0007669"/>
    <property type="project" value="UniProtKB-UniRule"/>
</dbReference>
<dbReference type="InterPro" id="IPR015919">
    <property type="entry name" value="Cadherin-like_sf"/>
</dbReference>
<keyword evidence="5" id="KW-0732">Signal</keyword>
<keyword evidence="4 14" id="KW-0812">Transmembrane</keyword>
<feature type="domain" description="Cadherin" evidence="15">
    <location>
        <begin position="141"/>
        <end position="249"/>
    </location>
</feature>
<dbReference type="HOGENOM" id="CLU_006480_3_0_1"/>
<dbReference type="PROSITE" id="PS50268">
    <property type="entry name" value="CADHERIN_2"/>
    <property type="match status" value="6"/>
</dbReference>
<comment type="function">
    <text evidence="1">Potential calcium-dependent cell-adhesion protein. May be involved in the establishment and maintenance of specific neuronal connections in the brain.</text>
</comment>
<evidence type="ECO:0000256" key="1">
    <source>
        <dbReference type="ARBA" id="ARBA00003436"/>
    </source>
</evidence>
<evidence type="ECO:0000256" key="6">
    <source>
        <dbReference type="ARBA" id="ARBA00022737"/>
    </source>
</evidence>
<dbReference type="InterPro" id="IPR050174">
    <property type="entry name" value="Protocadherin/Cadherin-CA"/>
</dbReference>
<evidence type="ECO:0000256" key="5">
    <source>
        <dbReference type="ARBA" id="ARBA00022729"/>
    </source>
</evidence>
<dbReference type="FunFam" id="2.60.40.60:FF:000018">
    <property type="entry name" value="Protocadherin gamma c3"/>
    <property type="match status" value="1"/>
</dbReference>
<keyword evidence="11" id="KW-0325">Glycoprotein</keyword>
<feature type="domain" description="Cadherin" evidence="15">
    <location>
        <begin position="41"/>
        <end position="140"/>
    </location>
</feature>
<keyword evidence="9 14" id="KW-1133">Transmembrane helix</keyword>
<evidence type="ECO:0000256" key="11">
    <source>
        <dbReference type="ARBA" id="ARBA00023180"/>
    </source>
</evidence>
<keyword evidence="6" id="KW-0677">Repeat</keyword>
<evidence type="ECO:0000256" key="9">
    <source>
        <dbReference type="ARBA" id="ARBA00022989"/>
    </source>
</evidence>
<dbReference type="InterPro" id="IPR032455">
    <property type="entry name" value="Cadherin_C"/>
</dbReference>
<dbReference type="Pfam" id="PF00028">
    <property type="entry name" value="Cadherin"/>
    <property type="match status" value="5"/>
</dbReference>
<evidence type="ECO:0000256" key="8">
    <source>
        <dbReference type="ARBA" id="ARBA00022889"/>
    </source>
</evidence>
<feature type="region of interest" description="Disordered" evidence="13">
    <location>
        <begin position="566"/>
        <end position="586"/>
    </location>
</feature>
<dbReference type="Pfam" id="PF08266">
    <property type="entry name" value="Cadherin_2"/>
    <property type="match status" value="1"/>
</dbReference>
<dbReference type="FunFam" id="2.60.40.60:FF:000004">
    <property type="entry name" value="Protocadherin 1 gamma 2"/>
    <property type="match status" value="1"/>
</dbReference>
<dbReference type="eggNOG" id="KOG3594">
    <property type="taxonomic scope" value="Eukaryota"/>
</dbReference>
<keyword evidence="3" id="KW-1003">Cell membrane</keyword>
<comment type="subcellular location">
    <subcellularLocation>
        <location evidence="2">Cell membrane</location>
        <topology evidence="2">Single-pass type I membrane protein</topology>
    </subcellularLocation>
</comment>
<keyword evidence="17" id="KW-1185">Reference proteome</keyword>
<dbReference type="GeneTree" id="ENSGT00940000159725"/>
<evidence type="ECO:0000313" key="16">
    <source>
        <dbReference type="Ensembl" id="ENSPSIP00000005181.1"/>
    </source>
</evidence>
<feature type="domain" description="Cadherin" evidence="15">
    <location>
        <begin position="250"/>
        <end position="354"/>
    </location>
</feature>
<feature type="domain" description="Cadherin" evidence="15">
    <location>
        <begin position="363"/>
        <end position="459"/>
    </location>
</feature>
<dbReference type="Ensembl" id="ENSPSIT00000005211.1">
    <property type="protein sequence ID" value="ENSPSIP00000005181.1"/>
    <property type="gene ID" value="ENSPSIG00000004834.1"/>
</dbReference>
<dbReference type="PANTHER" id="PTHR24028:SF234">
    <property type="entry name" value="PROTOCADHERIN GAMMA-A3"/>
    <property type="match status" value="1"/>
</dbReference>
<dbReference type="InterPro" id="IPR013164">
    <property type="entry name" value="Cadherin_N"/>
</dbReference>
<evidence type="ECO:0000256" key="13">
    <source>
        <dbReference type="SAM" id="MobiDB-lite"/>
    </source>
</evidence>
<reference evidence="16" key="4">
    <citation type="submission" date="2025-09" db="UniProtKB">
        <authorList>
            <consortium name="Ensembl"/>
        </authorList>
    </citation>
    <scope>IDENTIFICATION</scope>
</reference>
<dbReference type="InterPro" id="IPR002126">
    <property type="entry name" value="Cadherin-like_dom"/>
</dbReference>
<dbReference type="Gene3D" id="2.60.40.60">
    <property type="entry name" value="Cadherins"/>
    <property type="match status" value="6"/>
</dbReference>
<dbReference type="FunFam" id="2.60.40.60:FF:000002">
    <property type="entry name" value="Protocadherin alpha 2"/>
    <property type="match status" value="1"/>
</dbReference>
<dbReference type="PRINTS" id="PR00205">
    <property type="entry name" value="CADHERIN"/>
</dbReference>
<dbReference type="PANTHER" id="PTHR24028">
    <property type="entry name" value="CADHERIN-87A"/>
    <property type="match status" value="1"/>
</dbReference>
<dbReference type="OMA" id="TEIHFML"/>
<organism evidence="16 17">
    <name type="scientific">Pelodiscus sinensis</name>
    <name type="common">Chinese softshell turtle</name>
    <name type="synonym">Trionyx sinensis</name>
    <dbReference type="NCBI Taxonomy" id="13735"/>
    <lineage>
        <taxon>Eukaryota</taxon>
        <taxon>Metazoa</taxon>
        <taxon>Chordata</taxon>
        <taxon>Craniata</taxon>
        <taxon>Vertebrata</taxon>
        <taxon>Euteleostomi</taxon>
        <taxon>Archelosauria</taxon>
        <taxon>Testudinata</taxon>
        <taxon>Testudines</taxon>
        <taxon>Cryptodira</taxon>
        <taxon>Trionychia</taxon>
        <taxon>Trionychidae</taxon>
        <taxon>Pelodiscus</taxon>
    </lineage>
</organism>
<evidence type="ECO:0000256" key="7">
    <source>
        <dbReference type="ARBA" id="ARBA00022837"/>
    </source>
</evidence>
<dbReference type="GO" id="GO:0005886">
    <property type="term" value="C:plasma membrane"/>
    <property type="evidence" value="ECO:0007669"/>
    <property type="project" value="UniProtKB-SubCell"/>
</dbReference>
<reference evidence="17" key="1">
    <citation type="submission" date="2011-10" db="EMBL/GenBank/DDBJ databases">
        <authorList>
            <consortium name="Soft-shell Turtle Genome Consortium"/>
        </authorList>
    </citation>
    <scope>NUCLEOTIDE SEQUENCE [LARGE SCALE GENOMIC DNA]</scope>
    <source>
        <strain evidence="17">Daiwa-1</strain>
    </source>
</reference>
<dbReference type="SUPFAM" id="SSF49313">
    <property type="entry name" value="Cadherin-like"/>
    <property type="match status" value="6"/>
</dbReference>
<evidence type="ECO:0000256" key="2">
    <source>
        <dbReference type="ARBA" id="ARBA00004251"/>
    </source>
</evidence>
<feature type="domain" description="Cadherin" evidence="15">
    <location>
        <begin position="586"/>
        <end position="690"/>
    </location>
</feature>
<dbReference type="Proteomes" id="UP000007267">
    <property type="component" value="Unassembled WGS sequence"/>
</dbReference>